<proteinExistence type="predicted"/>
<protein>
    <submittedName>
        <fullName evidence="2">Uncharacterized protein</fullName>
    </submittedName>
</protein>
<feature type="compositionally biased region" description="Low complexity" evidence="1">
    <location>
        <begin position="1"/>
        <end position="15"/>
    </location>
</feature>
<comment type="caution">
    <text evidence="2">The sequence shown here is derived from an EMBL/GenBank/DDBJ whole genome shotgun (WGS) entry which is preliminary data.</text>
</comment>
<evidence type="ECO:0000256" key="1">
    <source>
        <dbReference type="SAM" id="MobiDB-lite"/>
    </source>
</evidence>
<organism evidence="2 3">
    <name type="scientific">Clathrus columnatus</name>
    <dbReference type="NCBI Taxonomy" id="1419009"/>
    <lineage>
        <taxon>Eukaryota</taxon>
        <taxon>Fungi</taxon>
        <taxon>Dikarya</taxon>
        <taxon>Basidiomycota</taxon>
        <taxon>Agaricomycotina</taxon>
        <taxon>Agaricomycetes</taxon>
        <taxon>Phallomycetidae</taxon>
        <taxon>Phallales</taxon>
        <taxon>Clathraceae</taxon>
        <taxon>Clathrus</taxon>
    </lineage>
</organism>
<accession>A0AAV4ZYJ3</accession>
<dbReference type="Proteomes" id="UP001050691">
    <property type="component" value="Unassembled WGS sequence"/>
</dbReference>
<reference evidence="2" key="1">
    <citation type="submission" date="2021-10" db="EMBL/GenBank/DDBJ databases">
        <title>De novo Genome Assembly of Clathrus columnatus (Basidiomycota, Fungi) Using Illumina and Nanopore Sequence Data.</title>
        <authorList>
            <person name="Ogiso-Tanaka E."/>
            <person name="Itagaki H."/>
            <person name="Hosoya T."/>
            <person name="Hosaka K."/>
        </authorList>
    </citation>
    <scope>NUCLEOTIDE SEQUENCE</scope>
    <source>
        <strain evidence="2">MO-923</strain>
    </source>
</reference>
<feature type="compositionally biased region" description="Polar residues" evidence="1">
    <location>
        <begin position="240"/>
        <end position="254"/>
    </location>
</feature>
<sequence>MSSSSTSDSQKQSSSLPIASSYNSDGVLPSSFNNWAEGDHNRETAFRPRFPSGPSESEDMSSWNTDAAVGSGINDYDENIVNSGSSGVLIDQKQYEGWNTNHALLSTAKPSTDSFNLFDVPFLDNNCCNDVVPPIQLFDSVNNGVYFGNQYVPNFDLGIANVEENDTYIDELTIDDDFIWKAGFCQRLNDQKSISTTGYAAEAGIPNFWLPSTSEASYVDGRQRRQWPLGQMGGRFPKNIQPSTTLPPENTPSGLHSHLTIGNDENVNASPSSRRKGYSKKPLPSKKLYTLDNDKYICRYKGPAKPEGCSIKTANMRYLCRHLRTHALKEWDMDITQEERVACNGMPEELLYIEVYCPFKKVADQSRCRFFRETGTMWKVKTLDRWENVMAYHKAKYHDTGDGS</sequence>
<feature type="compositionally biased region" description="Polar residues" evidence="1">
    <location>
        <begin position="263"/>
        <end position="272"/>
    </location>
</feature>
<name>A0AAV4ZYJ3_9AGAM</name>
<gene>
    <name evidence="2" type="ORF">Clacol_000206</name>
</gene>
<dbReference type="AlphaFoldDB" id="A0AAV4ZYJ3"/>
<feature type="region of interest" description="Disordered" evidence="1">
    <location>
        <begin position="1"/>
        <end position="66"/>
    </location>
</feature>
<keyword evidence="3" id="KW-1185">Reference proteome</keyword>
<dbReference type="EMBL" id="BPWL01000001">
    <property type="protein sequence ID" value="GJJ06019.1"/>
    <property type="molecule type" value="Genomic_DNA"/>
</dbReference>
<evidence type="ECO:0000313" key="3">
    <source>
        <dbReference type="Proteomes" id="UP001050691"/>
    </source>
</evidence>
<feature type="compositionally biased region" description="Basic and acidic residues" evidence="1">
    <location>
        <begin position="37"/>
        <end position="46"/>
    </location>
</feature>
<evidence type="ECO:0000313" key="2">
    <source>
        <dbReference type="EMBL" id="GJJ06019.1"/>
    </source>
</evidence>
<feature type="compositionally biased region" description="Polar residues" evidence="1">
    <location>
        <begin position="16"/>
        <end position="34"/>
    </location>
</feature>
<feature type="region of interest" description="Disordered" evidence="1">
    <location>
        <begin position="230"/>
        <end position="286"/>
    </location>
</feature>